<comment type="caution">
    <text evidence="8">The sequence shown here is derived from an EMBL/GenBank/DDBJ whole genome shotgun (WGS) entry which is preliminary data.</text>
</comment>
<dbReference type="PANTHER" id="PTHR30477">
    <property type="entry name" value="ABC-TRANSPORTER METAL-BINDING PROTEIN"/>
    <property type="match status" value="1"/>
</dbReference>
<feature type="transmembrane region" description="Helical" evidence="7">
    <location>
        <begin position="144"/>
        <end position="162"/>
    </location>
</feature>
<reference evidence="8" key="2">
    <citation type="submission" date="2021-04" db="EMBL/GenBank/DDBJ databases">
        <authorList>
            <person name="Gilroy R."/>
        </authorList>
    </citation>
    <scope>NUCLEOTIDE SEQUENCE</scope>
    <source>
        <strain evidence="8">Gambia15-2214</strain>
    </source>
</reference>
<keyword evidence="5 7" id="KW-0472">Membrane</keyword>
<evidence type="ECO:0000313" key="9">
    <source>
        <dbReference type="Proteomes" id="UP000823914"/>
    </source>
</evidence>
<organism evidence="8 9">
    <name type="scientific">Candidatus Treponema excrementipullorum</name>
    <dbReference type="NCBI Taxonomy" id="2838768"/>
    <lineage>
        <taxon>Bacteria</taxon>
        <taxon>Pseudomonadati</taxon>
        <taxon>Spirochaetota</taxon>
        <taxon>Spirochaetia</taxon>
        <taxon>Spirochaetales</taxon>
        <taxon>Treponemataceae</taxon>
        <taxon>Treponema</taxon>
    </lineage>
</organism>
<evidence type="ECO:0000256" key="2">
    <source>
        <dbReference type="ARBA" id="ARBA00008034"/>
    </source>
</evidence>
<feature type="transmembrane region" description="Helical" evidence="7">
    <location>
        <begin position="25"/>
        <end position="43"/>
    </location>
</feature>
<evidence type="ECO:0000256" key="6">
    <source>
        <dbReference type="RuleBase" id="RU003943"/>
    </source>
</evidence>
<proteinExistence type="inferred from homology"/>
<evidence type="ECO:0000256" key="3">
    <source>
        <dbReference type="ARBA" id="ARBA00022692"/>
    </source>
</evidence>
<evidence type="ECO:0000256" key="5">
    <source>
        <dbReference type="ARBA" id="ARBA00023136"/>
    </source>
</evidence>
<dbReference type="EMBL" id="JAHLFV010000025">
    <property type="protein sequence ID" value="MBU3849147.1"/>
    <property type="molecule type" value="Genomic_DNA"/>
</dbReference>
<keyword evidence="6" id="KW-0813">Transport</keyword>
<dbReference type="PANTHER" id="PTHR30477:SF18">
    <property type="entry name" value="METAL TRANSPORT SYSTEM MEMBRANE PROTEIN CT_417-RELATED"/>
    <property type="match status" value="1"/>
</dbReference>
<gene>
    <name evidence="8" type="ORF">IAA16_01115</name>
</gene>
<dbReference type="Pfam" id="PF00950">
    <property type="entry name" value="ABC-3"/>
    <property type="match status" value="1"/>
</dbReference>
<keyword evidence="3 6" id="KW-0812">Transmembrane</keyword>
<evidence type="ECO:0000256" key="4">
    <source>
        <dbReference type="ARBA" id="ARBA00022989"/>
    </source>
</evidence>
<sequence>MNVIYDIIDMCLPFAWLEPTFMKNAFLAVLVAAPLFGGLGSFVVSNNMAFYSDAIGHSALTGIALGIILGIKNPILSMVVFSLLLGCAIITVKTKGKTSADTIIGVFSSAAVALGLVLLSATGNFAKYQKYLVGDILSIQPSEIALLLVVALLVIIIWTLFYNKMLLTNMHRTFAKSRGVSVFFIEQLFALTTALIVAVSIHWTGLLVINSLLVLPAAAARLVTRSSRSYVLTSVLISLLSSVIGLIISYYWDSVSGATIVLVNTVAFVVCLILGSLRKK</sequence>
<dbReference type="AlphaFoldDB" id="A0A9E2L1I9"/>
<evidence type="ECO:0000313" key="8">
    <source>
        <dbReference type="EMBL" id="MBU3849147.1"/>
    </source>
</evidence>
<keyword evidence="4 7" id="KW-1133">Transmembrane helix</keyword>
<feature type="transmembrane region" description="Helical" evidence="7">
    <location>
        <begin position="230"/>
        <end position="252"/>
    </location>
</feature>
<dbReference type="InterPro" id="IPR001626">
    <property type="entry name" value="ABC_TroCD"/>
</dbReference>
<protein>
    <submittedName>
        <fullName evidence="8">Metal ABC transporter permease</fullName>
    </submittedName>
</protein>
<feature type="transmembrane region" description="Helical" evidence="7">
    <location>
        <begin position="104"/>
        <end position="124"/>
    </location>
</feature>
<evidence type="ECO:0000256" key="7">
    <source>
        <dbReference type="SAM" id="Phobius"/>
    </source>
</evidence>
<dbReference type="InterPro" id="IPR037294">
    <property type="entry name" value="ABC_BtuC-like"/>
</dbReference>
<dbReference type="GO" id="GO:0055085">
    <property type="term" value="P:transmembrane transport"/>
    <property type="evidence" value="ECO:0007669"/>
    <property type="project" value="InterPro"/>
</dbReference>
<comment type="subcellular location">
    <subcellularLocation>
        <location evidence="6">Cell membrane</location>
        <topology evidence="6">Multi-pass membrane protein</topology>
    </subcellularLocation>
    <subcellularLocation>
        <location evidence="1">Membrane</location>
        <topology evidence="1">Multi-pass membrane protein</topology>
    </subcellularLocation>
</comment>
<feature type="transmembrane region" description="Helical" evidence="7">
    <location>
        <begin position="75"/>
        <end position="92"/>
    </location>
</feature>
<feature type="transmembrane region" description="Helical" evidence="7">
    <location>
        <begin position="182"/>
        <end position="201"/>
    </location>
</feature>
<evidence type="ECO:0000256" key="1">
    <source>
        <dbReference type="ARBA" id="ARBA00004141"/>
    </source>
</evidence>
<feature type="transmembrane region" description="Helical" evidence="7">
    <location>
        <begin position="258"/>
        <end position="277"/>
    </location>
</feature>
<feature type="transmembrane region" description="Helical" evidence="7">
    <location>
        <begin position="50"/>
        <end position="69"/>
    </location>
</feature>
<dbReference type="Gene3D" id="1.10.3470.10">
    <property type="entry name" value="ABC transporter involved in vitamin B12 uptake, BtuC"/>
    <property type="match status" value="1"/>
</dbReference>
<accession>A0A9E2L1I9</accession>
<dbReference type="GO" id="GO:0043190">
    <property type="term" value="C:ATP-binding cassette (ABC) transporter complex"/>
    <property type="evidence" value="ECO:0007669"/>
    <property type="project" value="InterPro"/>
</dbReference>
<name>A0A9E2L1I9_9SPIR</name>
<dbReference type="Proteomes" id="UP000823914">
    <property type="component" value="Unassembled WGS sequence"/>
</dbReference>
<comment type="similarity">
    <text evidence="2 6">Belongs to the ABC-3 integral membrane protein family.</text>
</comment>
<dbReference type="SUPFAM" id="SSF81345">
    <property type="entry name" value="ABC transporter involved in vitamin B12 uptake, BtuC"/>
    <property type="match status" value="1"/>
</dbReference>
<reference evidence="8" key="1">
    <citation type="journal article" date="2021" name="PeerJ">
        <title>Extensive microbial diversity within the chicken gut microbiome revealed by metagenomics and culture.</title>
        <authorList>
            <person name="Gilroy R."/>
            <person name="Ravi A."/>
            <person name="Getino M."/>
            <person name="Pursley I."/>
            <person name="Horton D.L."/>
            <person name="Alikhan N.F."/>
            <person name="Baker D."/>
            <person name="Gharbi K."/>
            <person name="Hall N."/>
            <person name="Watson M."/>
            <person name="Adriaenssens E.M."/>
            <person name="Foster-Nyarko E."/>
            <person name="Jarju S."/>
            <person name="Secka A."/>
            <person name="Antonio M."/>
            <person name="Oren A."/>
            <person name="Chaudhuri R.R."/>
            <person name="La Ragione R."/>
            <person name="Hildebrand F."/>
            <person name="Pallen M.J."/>
        </authorList>
    </citation>
    <scope>NUCLEOTIDE SEQUENCE</scope>
    <source>
        <strain evidence="8">Gambia15-2214</strain>
    </source>
</reference>
<dbReference type="GO" id="GO:0010043">
    <property type="term" value="P:response to zinc ion"/>
    <property type="evidence" value="ECO:0007669"/>
    <property type="project" value="TreeGrafter"/>
</dbReference>
<feature type="transmembrane region" description="Helical" evidence="7">
    <location>
        <begin position="207"/>
        <end position="223"/>
    </location>
</feature>